<proteinExistence type="predicted"/>
<evidence type="ECO:0000313" key="4">
    <source>
        <dbReference type="Proteomes" id="UP000695022"/>
    </source>
</evidence>
<feature type="repeat" description="WD" evidence="3">
    <location>
        <begin position="130"/>
        <end position="171"/>
    </location>
</feature>
<dbReference type="Gene3D" id="2.130.10.10">
    <property type="entry name" value="YVTN repeat-like/Quinoprotein amine dehydrogenase"/>
    <property type="match status" value="2"/>
</dbReference>
<protein>
    <submittedName>
        <fullName evidence="5">WD repeat-containing protein 31-like</fullName>
    </submittedName>
</protein>
<sequence>MGKIFSSRNKENIRRNYSGRNGSYLCDDSSITAVTSEFEVEGFQKLTPAHCCSVNCIAGVKPGLCLSGGVDKSVIVYDYLNGSVKQKWSGHEKPVTAVCYAERQHFVMSGSRDKTIHLWKCNEPSPVTTFEGHELVVTSISLDPSNSFLCSGSRDNSVRIWDLETGSCLANANISRNLVTSVCWAPDDSVIAQTSEDKELRLWDPRSFNVVHVFPKKQNILSCCAVSEDGLHCLSGSSGCNSTGSELTLWDLRQRKPLCEFRGHEQGVSGCVFLPLNHGGQQMVASCGADSTVRVWNVESKDCVGLFMLEGRGPVTGIAAYPDYSILASTFNQGIHLLSLDYTNPHYPQLKRKLQF</sequence>
<accession>A0ABM1E3B4</accession>
<dbReference type="PRINTS" id="PR00320">
    <property type="entry name" value="GPROTEINBRPT"/>
</dbReference>
<keyword evidence="1 3" id="KW-0853">WD repeat</keyword>
<dbReference type="PANTHER" id="PTHR19869:SF1">
    <property type="entry name" value="WD REPEAT-CONTAINING PROTEIN 31"/>
    <property type="match status" value="1"/>
</dbReference>
<dbReference type="SUPFAM" id="SSF50978">
    <property type="entry name" value="WD40 repeat-like"/>
    <property type="match status" value="1"/>
</dbReference>
<dbReference type="InterPro" id="IPR036322">
    <property type="entry name" value="WD40_repeat_dom_sf"/>
</dbReference>
<keyword evidence="2" id="KW-0677">Repeat</keyword>
<keyword evidence="4" id="KW-1185">Reference proteome</keyword>
<dbReference type="PROSITE" id="PS00678">
    <property type="entry name" value="WD_REPEATS_1"/>
    <property type="match status" value="2"/>
</dbReference>
<dbReference type="Proteomes" id="UP000695022">
    <property type="component" value="Unplaced"/>
</dbReference>
<dbReference type="PANTHER" id="PTHR19869">
    <property type="entry name" value="SPERMATID WD-REPEAT PROTEIN"/>
    <property type="match status" value="1"/>
</dbReference>
<evidence type="ECO:0000256" key="2">
    <source>
        <dbReference type="ARBA" id="ARBA00022737"/>
    </source>
</evidence>
<dbReference type="GeneID" id="106808465"/>
<feature type="repeat" description="WD" evidence="3">
    <location>
        <begin position="179"/>
        <end position="213"/>
    </location>
</feature>
<dbReference type="SMART" id="SM00320">
    <property type="entry name" value="WD40"/>
    <property type="match status" value="7"/>
</dbReference>
<dbReference type="Pfam" id="PF00400">
    <property type="entry name" value="WD40"/>
    <property type="match status" value="4"/>
</dbReference>
<reference evidence="5" key="1">
    <citation type="submission" date="2025-08" db="UniProtKB">
        <authorList>
            <consortium name="RefSeq"/>
        </authorList>
    </citation>
    <scope>IDENTIFICATION</scope>
</reference>
<evidence type="ECO:0000313" key="5">
    <source>
        <dbReference type="RefSeq" id="XP_014666685.1"/>
    </source>
</evidence>
<organism evidence="4 5">
    <name type="scientific">Priapulus caudatus</name>
    <name type="common">Priapulid worm</name>
    <dbReference type="NCBI Taxonomy" id="37621"/>
    <lineage>
        <taxon>Eukaryota</taxon>
        <taxon>Metazoa</taxon>
        <taxon>Ecdysozoa</taxon>
        <taxon>Scalidophora</taxon>
        <taxon>Priapulida</taxon>
        <taxon>Priapulimorpha</taxon>
        <taxon>Priapulimorphida</taxon>
        <taxon>Priapulidae</taxon>
        <taxon>Priapulus</taxon>
    </lineage>
</organism>
<name>A0ABM1E3B4_PRICU</name>
<dbReference type="RefSeq" id="XP_014666685.1">
    <property type="nucleotide sequence ID" value="XM_014811199.1"/>
</dbReference>
<evidence type="ECO:0000256" key="3">
    <source>
        <dbReference type="PROSITE-ProRule" id="PRU00221"/>
    </source>
</evidence>
<dbReference type="InterPro" id="IPR019775">
    <property type="entry name" value="WD40_repeat_CS"/>
</dbReference>
<dbReference type="InterPro" id="IPR015943">
    <property type="entry name" value="WD40/YVTN_repeat-like_dom_sf"/>
</dbReference>
<dbReference type="InterPro" id="IPR001680">
    <property type="entry name" value="WD40_rpt"/>
</dbReference>
<dbReference type="InterPro" id="IPR020472">
    <property type="entry name" value="WD40_PAC1"/>
</dbReference>
<feature type="repeat" description="WD" evidence="3">
    <location>
        <begin position="261"/>
        <end position="306"/>
    </location>
</feature>
<dbReference type="PROSITE" id="PS50082">
    <property type="entry name" value="WD_REPEATS_2"/>
    <property type="match status" value="4"/>
</dbReference>
<dbReference type="CDD" id="cd00200">
    <property type="entry name" value="WD40"/>
    <property type="match status" value="1"/>
</dbReference>
<dbReference type="PROSITE" id="PS50294">
    <property type="entry name" value="WD_REPEATS_REGION"/>
    <property type="match status" value="4"/>
</dbReference>
<feature type="repeat" description="WD" evidence="3">
    <location>
        <begin position="88"/>
        <end position="129"/>
    </location>
</feature>
<gene>
    <name evidence="5" type="primary">LOC106808465</name>
</gene>
<evidence type="ECO:0000256" key="1">
    <source>
        <dbReference type="ARBA" id="ARBA00022574"/>
    </source>
</evidence>
<dbReference type="InterPro" id="IPR040066">
    <property type="entry name" value="WDR31"/>
</dbReference>